<organism evidence="1">
    <name type="scientific">marine metagenome</name>
    <dbReference type="NCBI Taxonomy" id="408172"/>
    <lineage>
        <taxon>unclassified sequences</taxon>
        <taxon>metagenomes</taxon>
        <taxon>ecological metagenomes</taxon>
    </lineage>
</organism>
<protein>
    <recommendedName>
        <fullName evidence="2">Sulfatase N-terminal domain-containing protein</fullName>
    </recommendedName>
</protein>
<accession>A0A382SL83</accession>
<sequence>MSSNISPNVLLLMTDAQRRDTLGCYGNRLVRPSAIDSLAAEGG</sequence>
<dbReference type="EMBL" id="UINC01129920">
    <property type="protein sequence ID" value="SVD10649.1"/>
    <property type="molecule type" value="Genomic_DNA"/>
</dbReference>
<dbReference type="InterPro" id="IPR017850">
    <property type="entry name" value="Alkaline_phosphatase_core_sf"/>
</dbReference>
<dbReference type="SUPFAM" id="SSF53649">
    <property type="entry name" value="Alkaline phosphatase-like"/>
    <property type="match status" value="1"/>
</dbReference>
<gene>
    <name evidence="1" type="ORF">METZ01_LOCUS363503</name>
</gene>
<name>A0A382SL83_9ZZZZ</name>
<proteinExistence type="predicted"/>
<evidence type="ECO:0000313" key="1">
    <source>
        <dbReference type="EMBL" id="SVD10649.1"/>
    </source>
</evidence>
<feature type="non-terminal residue" evidence="1">
    <location>
        <position position="43"/>
    </location>
</feature>
<dbReference type="Gene3D" id="3.40.720.10">
    <property type="entry name" value="Alkaline Phosphatase, subunit A"/>
    <property type="match status" value="1"/>
</dbReference>
<reference evidence="1" key="1">
    <citation type="submission" date="2018-05" db="EMBL/GenBank/DDBJ databases">
        <authorList>
            <person name="Lanie J.A."/>
            <person name="Ng W.-L."/>
            <person name="Kazmierczak K.M."/>
            <person name="Andrzejewski T.M."/>
            <person name="Davidsen T.M."/>
            <person name="Wayne K.J."/>
            <person name="Tettelin H."/>
            <person name="Glass J.I."/>
            <person name="Rusch D."/>
            <person name="Podicherti R."/>
            <person name="Tsui H.-C.T."/>
            <person name="Winkler M.E."/>
        </authorList>
    </citation>
    <scope>NUCLEOTIDE SEQUENCE</scope>
</reference>
<dbReference type="AlphaFoldDB" id="A0A382SL83"/>
<evidence type="ECO:0008006" key="2">
    <source>
        <dbReference type="Google" id="ProtNLM"/>
    </source>
</evidence>